<evidence type="ECO:0000256" key="1">
    <source>
        <dbReference type="ARBA" id="ARBA00004123"/>
    </source>
</evidence>
<evidence type="ECO:0000256" key="8">
    <source>
        <dbReference type="ARBA" id="ARBA00022927"/>
    </source>
</evidence>
<evidence type="ECO:0000256" key="2">
    <source>
        <dbReference type="ARBA" id="ARBA00004496"/>
    </source>
</evidence>
<evidence type="ECO:0000259" key="12">
    <source>
        <dbReference type="Pfam" id="PF10258"/>
    </source>
</evidence>
<comment type="caution">
    <text evidence="13">The sequence shown here is derived from an EMBL/GenBank/DDBJ whole genome shotgun (WGS) entry which is preliminary data.</text>
</comment>
<evidence type="ECO:0000256" key="11">
    <source>
        <dbReference type="SAM" id="MobiDB-lite"/>
    </source>
</evidence>
<evidence type="ECO:0000313" key="13">
    <source>
        <dbReference type="EMBL" id="KAK9102230.1"/>
    </source>
</evidence>
<keyword evidence="8" id="KW-0653">Protein transport</keyword>
<dbReference type="InterPro" id="IPR039047">
    <property type="entry name" value="PHAX"/>
</dbReference>
<keyword evidence="7" id="KW-0694">RNA-binding</keyword>
<evidence type="ECO:0000313" key="14">
    <source>
        <dbReference type="Proteomes" id="UP001417504"/>
    </source>
</evidence>
<dbReference type="GO" id="GO:0005634">
    <property type="term" value="C:nucleus"/>
    <property type="evidence" value="ECO:0007669"/>
    <property type="project" value="UniProtKB-SubCell"/>
</dbReference>
<comment type="similarity">
    <text evidence="3">Belongs to the PHAX family.</text>
</comment>
<dbReference type="GO" id="GO:0015031">
    <property type="term" value="P:protein transport"/>
    <property type="evidence" value="ECO:0007669"/>
    <property type="project" value="UniProtKB-KW"/>
</dbReference>
<dbReference type="PANTHER" id="PTHR13135:SF0">
    <property type="entry name" value="PHOSPHORYLATED ADAPTER RNA EXPORT PROTEIN"/>
    <property type="match status" value="1"/>
</dbReference>
<feature type="compositionally biased region" description="Basic residues" evidence="11">
    <location>
        <begin position="57"/>
        <end position="73"/>
    </location>
</feature>
<dbReference type="GO" id="GO:0003723">
    <property type="term" value="F:RNA binding"/>
    <property type="evidence" value="ECO:0007669"/>
    <property type="project" value="UniProtKB-KW"/>
</dbReference>
<keyword evidence="14" id="KW-1185">Reference proteome</keyword>
<protein>
    <recommendedName>
        <fullName evidence="4">Phosphorylated adapter RNA export protein</fullName>
    </recommendedName>
    <alternativeName>
        <fullName evidence="10">RNA U small nuclear RNA export adapter protein</fullName>
    </alternativeName>
</protein>
<accession>A0AAP0F1L5</accession>
<dbReference type="Pfam" id="PF10258">
    <property type="entry name" value="PHAX_RNA-bd"/>
    <property type="match status" value="2"/>
</dbReference>
<dbReference type="GO" id="GO:0005737">
    <property type="term" value="C:cytoplasm"/>
    <property type="evidence" value="ECO:0007669"/>
    <property type="project" value="UniProtKB-SubCell"/>
</dbReference>
<dbReference type="Proteomes" id="UP001417504">
    <property type="component" value="Unassembled WGS sequence"/>
</dbReference>
<dbReference type="AlphaFoldDB" id="A0AAP0F1L5"/>
<feature type="domain" description="Phosphorylated adapter RNA export protein RNA-binding" evidence="12">
    <location>
        <begin position="86"/>
        <end position="121"/>
    </location>
</feature>
<dbReference type="InterPro" id="IPR038092">
    <property type="entry name" value="PHAX_RNA-binding_sf"/>
</dbReference>
<feature type="region of interest" description="Disordered" evidence="11">
    <location>
        <begin position="43"/>
        <end position="76"/>
    </location>
</feature>
<dbReference type="Gene3D" id="1.10.10.1440">
    <property type="entry name" value="PHAX RNA-binding domain"/>
    <property type="match status" value="1"/>
</dbReference>
<feature type="domain" description="Phosphorylated adapter RNA export protein RNA-binding" evidence="12">
    <location>
        <begin position="171"/>
        <end position="214"/>
    </location>
</feature>
<evidence type="ECO:0000256" key="10">
    <source>
        <dbReference type="ARBA" id="ARBA00030834"/>
    </source>
</evidence>
<dbReference type="EMBL" id="JBBNAE010000008">
    <property type="protein sequence ID" value="KAK9102230.1"/>
    <property type="molecule type" value="Genomic_DNA"/>
</dbReference>
<evidence type="ECO:0000256" key="6">
    <source>
        <dbReference type="ARBA" id="ARBA00022490"/>
    </source>
</evidence>
<proteinExistence type="inferred from homology"/>
<evidence type="ECO:0000256" key="3">
    <source>
        <dbReference type="ARBA" id="ARBA00006094"/>
    </source>
</evidence>
<keyword evidence="6" id="KW-0963">Cytoplasm</keyword>
<keyword evidence="9" id="KW-0539">Nucleus</keyword>
<keyword evidence="5" id="KW-0813">Transport</keyword>
<evidence type="ECO:0000256" key="7">
    <source>
        <dbReference type="ARBA" id="ARBA00022884"/>
    </source>
</evidence>
<organism evidence="13 14">
    <name type="scientific">Stephania japonica</name>
    <dbReference type="NCBI Taxonomy" id="461633"/>
    <lineage>
        <taxon>Eukaryota</taxon>
        <taxon>Viridiplantae</taxon>
        <taxon>Streptophyta</taxon>
        <taxon>Embryophyta</taxon>
        <taxon>Tracheophyta</taxon>
        <taxon>Spermatophyta</taxon>
        <taxon>Magnoliopsida</taxon>
        <taxon>Ranunculales</taxon>
        <taxon>Menispermaceae</taxon>
        <taxon>Menispermoideae</taxon>
        <taxon>Cissampelideae</taxon>
        <taxon>Stephania</taxon>
    </lineage>
</organism>
<dbReference type="PANTHER" id="PTHR13135">
    <property type="entry name" value="CYTOSOLIC RESINIFERATOXIN BINDING PROTEIN RBP-26"/>
    <property type="match status" value="1"/>
</dbReference>
<name>A0AAP0F1L5_9MAGN</name>
<evidence type="ECO:0000256" key="5">
    <source>
        <dbReference type="ARBA" id="ARBA00022448"/>
    </source>
</evidence>
<evidence type="ECO:0000256" key="4">
    <source>
        <dbReference type="ARBA" id="ARBA00016856"/>
    </source>
</evidence>
<reference evidence="13 14" key="1">
    <citation type="submission" date="2024-01" db="EMBL/GenBank/DDBJ databases">
        <title>Genome assemblies of Stephania.</title>
        <authorList>
            <person name="Yang L."/>
        </authorList>
    </citation>
    <scope>NUCLEOTIDE SEQUENCE [LARGE SCALE GENOMIC DNA]</scope>
    <source>
        <strain evidence="13">QJT</strain>
        <tissue evidence="13">Leaf</tissue>
    </source>
</reference>
<gene>
    <name evidence="13" type="ORF">Sjap_019484</name>
</gene>
<dbReference type="GO" id="GO:0006408">
    <property type="term" value="P:snRNA export from nucleus"/>
    <property type="evidence" value="ECO:0007669"/>
    <property type="project" value="InterPro"/>
</dbReference>
<feature type="compositionally biased region" description="Polar residues" evidence="11">
    <location>
        <begin position="43"/>
        <end position="52"/>
    </location>
</feature>
<dbReference type="InterPro" id="IPR019385">
    <property type="entry name" value="PHAX_RNA-binding_domain"/>
</dbReference>
<comment type="subcellular location">
    <subcellularLocation>
        <location evidence="2">Cytoplasm</location>
    </subcellularLocation>
    <subcellularLocation>
        <location evidence="1">Nucleus</location>
    </subcellularLocation>
</comment>
<evidence type="ECO:0000256" key="9">
    <source>
        <dbReference type="ARBA" id="ARBA00023242"/>
    </source>
</evidence>
<sequence>MEENGDNILDALFDGEIGDDVDMADTDAIEEGEIEEDNQCIQFTEPTDVDSNMSERKMRRRRAKKKKNKKKKSGSVSSVDNINRFVIDTCRQLKERKSYLIWNAVGCLGVSAVRDLVKEIQRHGLPKIWLWIGRRCHVDDGEDEGLSNSSTAESHFLSNFSYYGAASYGWVDAIQACGGQMTADGHPRNGGGILWNILKTREPKAFKEIMLKGKEFEKQFRQPNARRGSDENNKVLPSEKMVQAPVDHIKTEVSDELMSQTLDDSAQRNSDAKRISVLKRIRVPVAYDDLIREDTKDETL</sequence>